<dbReference type="GO" id="GO:0006412">
    <property type="term" value="P:translation"/>
    <property type="evidence" value="ECO:0007669"/>
    <property type="project" value="UniProtKB-KW"/>
</dbReference>
<protein>
    <submittedName>
        <fullName evidence="7">Pyrrolysyl-tRNA ligase PylS</fullName>
    </submittedName>
</protein>
<name>A0A101FEV3_9THEO</name>
<dbReference type="Pfam" id="PF01409">
    <property type="entry name" value="tRNA-synt_2d"/>
    <property type="match status" value="1"/>
</dbReference>
<keyword evidence="3" id="KW-0067">ATP-binding</keyword>
<evidence type="ECO:0000256" key="1">
    <source>
        <dbReference type="ARBA" id="ARBA00022598"/>
    </source>
</evidence>
<keyword evidence="4" id="KW-0648">Protein biosynthesis</keyword>
<keyword evidence="2" id="KW-0547">Nucleotide-binding</keyword>
<dbReference type="Proteomes" id="UP000053326">
    <property type="component" value="Unassembled WGS sequence"/>
</dbReference>
<sequence length="279" mass="32007">MSITWTETQKQRLSELDAGEDNIKGRFFDSPQERDRAFQVLERELAARNREALQVLRNTTRRPLLSLVESRLVERLTKEGFVQVVTPILLSRGMLGKMTITPDHPLFRQVFWVDGDKCLRPMLAPNLYHLLRDLLRLWGKPVRIFEVGPCFRKESEGMRHLNEFTMLNLVELDNLEGWQEERLRQLAAVAMEAAGIKDYRLERNNCHVYGDTVDIVVGDLELGSGSWGPHKLDEQWGITDPWVGIGIGLERLVVALRGHGNIRRAGRSLSYLDGARLNI</sequence>
<accession>A0A101FEV3</accession>
<keyword evidence="1 7" id="KW-0436">Ligase</keyword>
<dbReference type="Gene3D" id="3.30.930.10">
    <property type="entry name" value="Bira Bifunctional Protein, Domain 2"/>
    <property type="match status" value="1"/>
</dbReference>
<dbReference type="GO" id="GO:0000049">
    <property type="term" value="F:tRNA binding"/>
    <property type="evidence" value="ECO:0007669"/>
    <property type="project" value="InterPro"/>
</dbReference>
<proteinExistence type="predicted"/>
<evidence type="ECO:0000256" key="4">
    <source>
        <dbReference type="ARBA" id="ARBA00022917"/>
    </source>
</evidence>
<gene>
    <name evidence="7" type="ORF">XD66_1555</name>
</gene>
<dbReference type="GO" id="GO:0043039">
    <property type="term" value="P:tRNA aminoacylation"/>
    <property type="evidence" value="ECO:0007669"/>
    <property type="project" value="InterPro"/>
</dbReference>
<dbReference type="SUPFAM" id="SSF55681">
    <property type="entry name" value="Class II aaRS and biotin synthetases"/>
    <property type="match status" value="1"/>
</dbReference>
<dbReference type="Gene3D" id="1.10.287.540">
    <property type="entry name" value="Helix hairpin bin"/>
    <property type="match status" value="1"/>
</dbReference>
<evidence type="ECO:0000256" key="3">
    <source>
        <dbReference type="ARBA" id="ARBA00022840"/>
    </source>
</evidence>
<dbReference type="PATRIC" id="fig|85874.4.peg.1254"/>
<comment type="caution">
    <text evidence="7">The sequence shown here is derived from an EMBL/GenBank/DDBJ whole genome shotgun (WGS) entry which is preliminary data.</text>
</comment>
<organism evidence="7 8">
    <name type="scientific">Thermacetogenium phaeum</name>
    <dbReference type="NCBI Taxonomy" id="85874"/>
    <lineage>
        <taxon>Bacteria</taxon>
        <taxon>Bacillati</taxon>
        <taxon>Bacillota</taxon>
        <taxon>Clostridia</taxon>
        <taxon>Thermoanaerobacterales</taxon>
        <taxon>Thermoanaerobacteraceae</taxon>
        <taxon>Thermacetogenium</taxon>
    </lineage>
</organism>
<reference evidence="8" key="1">
    <citation type="journal article" date="2015" name="MBio">
        <title>Genome-Resolved Metagenomic Analysis Reveals Roles for Candidate Phyla and Other Microbial Community Members in Biogeochemical Transformations in Oil Reservoirs.</title>
        <authorList>
            <person name="Hu P."/>
            <person name="Tom L."/>
            <person name="Singh A."/>
            <person name="Thomas B.C."/>
            <person name="Baker B.J."/>
            <person name="Piceno Y.M."/>
            <person name="Andersen G.L."/>
            <person name="Banfield J.F."/>
        </authorList>
    </citation>
    <scope>NUCLEOTIDE SEQUENCE [LARGE SCALE GENOMIC DNA]</scope>
</reference>
<evidence type="ECO:0000313" key="8">
    <source>
        <dbReference type="Proteomes" id="UP000053326"/>
    </source>
</evidence>
<dbReference type="PROSITE" id="PS50862">
    <property type="entry name" value="AA_TRNA_LIGASE_II"/>
    <property type="match status" value="1"/>
</dbReference>
<dbReference type="InterPro" id="IPR006195">
    <property type="entry name" value="aa-tRNA-synth_II"/>
</dbReference>
<dbReference type="GO" id="GO:0005524">
    <property type="term" value="F:ATP binding"/>
    <property type="evidence" value="ECO:0007669"/>
    <property type="project" value="UniProtKB-KW"/>
</dbReference>
<dbReference type="InterPro" id="IPR002319">
    <property type="entry name" value="Phenylalanyl-tRNA_Synthase"/>
</dbReference>
<evidence type="ECO:0000256" key="5">
    <source>
        <dbReference type="ARBA" id="ARBA00023146"/>
    </source>
</evidence>
<dbReference type="InterPro" id="IPR045864">
    <property type="entry name" value="aa-tRNA-synth_II/BPL/LPL"/>
</dbReference>
<dbReference type="AlphaFoldDB" id="A0A101FEV3"/>
<dbReference type="NCBIfam" id="TIGR02367">
    <property type="entry name" value="PylS_Cterm"/>
    <property type="match status" value="1"/>
</dbReference>
<feature type="domain" description="Aminoacyl-transfer RNA synthetases class-II family profile" evidence="6">
    <location>
        <begin position="64"/>
        <end position="268"/>
    </location>
</feature>
<dbReference type="EMBL" id="LGFO01000274">
    <property type="protein sequence ID" value="KUK35737.1"/>
    <property type="molecule type" value="Genomic_DNA"/>
</dbReference>
<dbReference type="InterPro" id="IPR023877">
    <property type="entry name" value="Pyrrolysyl-tRNA_ligase_C"/>
</dbReference>
<evidence type="ECO:0000259" key="6">
    <source>
        <dbReference type="PROSITE" id="PS50862"/>
    </source>
</evidence>
<dbReference type="GO" id="GO:0016740">
    <property type="term" value="F:transferase activity"/>
    <property type="evidence" value="ECO:0007669"/>
    <property type="project" value="UniProtKB-ARBA"/>
</dbReference>
<evidence type="ECO:0000313" key="7">
    <source>
        <dbReference type="EMBL" id="KUK35737.1"/>
    </source>
</evidence>
<evidence type="ECO:0000256" key="2">
    <source>
        <dbReference type="ARBA" id="ARBA00022741"/>
    </source>
</evidence>
<dbReference type="GO" id="GO:0140096">
    <property type="term" value="F:catalytic activity, acting on a protein"/>
    <property type="evidence" value="ECO:0007669"/>
    <property type="project" value="UniProtKB-ARBA"/>
</dbReference>
<keyword evidence="5" id="KW-0030">Aminoacyl-tRNA synthetase</keyword>
<dbReference type="GO" id="GO:0004812">
    <property type="term" value="F:aminoacyl-tRNA ligase activity"/>
    <property type="evidence" value="ECO:0007669"/>
    <property type="project" value="UniProtKB-KW"/>
</dbReference>